<proteinExistence type="predicted"/>
<reference evidence="3" key="1">
    <citation type="submission" date="2020-05" db="EMBL/GenBank/DDBJ databases">
        <authorList>
            <person name="Chiriac C."/>
            <person name="Salcher M."/>
            <person name="Ghai R."/>
            <person name="Kavagutti S V."/>
        </authorList>
    </citation>
    <scope>NUCLEOTIDE SEQUENCE</scope>
</reference>
<dbReference type="InterPro" id="IPR032466">
    <property type="entry name" value="Metal_Hydrolase"/>
</dbReference>
<dbReference type="NCBIfam" id="TIGR02022">
    <property type="entry name" value="hutF"/>
    <property type="match status" value="1"/>
</dbReference>
<dbReference type="GO" id="GO:0016810">
    <property type="term" value="F:hydrolase activity, acting on carbon-nitrogen (but not peptide) bonds"/>
    <property type="evidence" value="ECO:0007669"/>
    <property type="project" value="InterPro"/>
</dbReference>
<dbReference type="SUPFAM" id="SSF51556">
    <property type="entry name" value="Metallo-dependent hydrolases"/>
    <property type="match status" value="1"/>
</dbReference>
<dbReference type="InterPro" id="IPR011059">
    <property type="entry name" value="Metal-dep_hydrolase_composite"/>
</dbReference>
<dbReference type="InterPro" id="IPR006680">
    <property type="entry name" value="Amidohydro-rel"/>
</dbReference>
<keyword evidence="1" id="KW-0378">Hydrolase</keyword>
<dbReference type="InterPro" id="IPR010252">
    <property type="entry name" value="HutF"/>
</dbReference>
<dbReference type="InterPro" id="IPR050287">
    <property type="entry name" value="MTA/SAH_deaminase"/>
</dbReference>
<evidence type="ECO:0000313" key="3">
    <source>
        <dbReference type="EMBL" id="CAB4584556.1"/>
    </source>
</evidence>
<dbReference type="PANTHER" id="PTHR43794:SF11">
    <property type="entry name" value="AMIDOHYDROLASE-RELATED DOMAIN-CONTAINING PROTEIN"/>
    <property type="match status" value="1"/>
</dbReference>
<sequence length="453" mass="48264">MPAPTATAYHCELAWLGGDTALADVLVEVDGDRIVHVEPGVTAPPHAVRLAGLTLPGLANAHSHAFHRALRGRTHDGVGSFWTWRDQMYRLAGTLDPDRYHQLARATFAEMALGGITCVGEFHYLHHQPDGTPYRDANLIGDALVTAATEAGIRITLLDTCYLQGGIGQPPNEVQRRFSDVRVERWTERVQALADAHRESHGVRIGAAVHSVRAVAPDAIDQVARYAIAQSMPLHAHVSEQPAENHACVEAYALTPTELLAERHALDAAFTAVHATHLTEHDVRLLQTHSSTVCMCPTTERDLADGIGPTAAFGESGVPIALGSDSHAVIDLFEEARAVELDERLASRVRGTHTVRSLLVAATDAGHASLGWADAGRIAIGCLADLVSVRLDTVRTAGGGADHALATAVFAAAAADVHHVVAGGRVLVRDGQHVSIDVAGELHRSITRAWEAT</sequence>
<protein>
    <submittedName>
        <fullName evidence="3">Unannotated protein</fullName>
    </submittedName>
</protein>
<dbReference type="Gene3D" id="3.20.20.140">
    <property type="entry name" value="Metal-dependent hydrolases"/>
    <property type="match status" value="1"/>
</dbReference>
<organism evidence="3">
    <name type="scientific">freshwater metagenome</name>
    <dbReference type="NCBI Taxonomy" id="449393"/>
    <lineage>
        <taxon>unclassified sequences</taxon>
        <taxon>metagenomes</taxon>
        <taxon>ecological metagenomes</taxon>
    </lineage>
</organism>
<dbReference type="Pfam" id="PF01979">
    <property type="entry name" value="Amidohydro_1"/>
    <property type="match status" value="1"/>
</dbReference>
<dbReference type="AlphaFoldDB" id="A0A6J6F7K9"/>
<evidence type="ECO:0000259" key="2">
    <source>
        <dbReference type="Pfam" id="PF01979"/>
    </source>
</evidence>
<dbReference type="PANTHER" id="PTHR43794">
    <property type="entry name" value="AMINOHYDROLASE SSNA-RELATED"/>
    <property type="match status" value="1"/>
</dbReference>
<name>A0A6J6F7K9_9ZZZZ</name>
<feature type="domain" description="Amidohydrolase-related" evidence="2">
    <location>
        <begin position="55"/>
        <end position="426"/>
    </location>
</feature>
<accession>A0A6J6F7K9</accession>
<gene>
    <name evidence="3" type="ORF">UFOPK1493_03316</name>
</gene>
<evidence type="ECO:0000256" key="1">
    <source>
        <dbReference type="ARBA" id="ARBA00022801"/>
    </source>
</evidence>
<dbReference type="EMBL" id="CAEZSR010000177">
    <property type="protein sequence ID" value="CAB4584556.1"/>
    <property type="molecule type" value="Genomic_DNA"/>
</dbReference>
<dbReference type="Gene3D" id="2.30.40.10">
    <property type="entry name" value="Urease, subunit C, domain 1"/>
    <property type="match status" value="1"/>
</dbReference>
<dbReference type="SUPFAM" id="SSF51338">
    <property type="entry name" value="Composite domain of metallo-dependent hydrolases"/>
    <property type="match status" value="2"/>
</dbReference>
<dbReference type="NCBIfam" id="NF006681">
    <property type="entry name" value="PRK09229.1-2"/>
    <property type="match status" value="1"/>
</dbReference>